<accession>A0AB34FKM3</accession>
<sequence length="456" mass="49571">MGSSQSTSLQQCLRTACNGRLGCVAFSSDALYQVAWVKAYNLDVPVTPIAVFKPLTAEDVSSAVKCAVANNIHVQARSGGHSYANFGLGGQDGELMIDLVYLKDFHMNKASWQASFGAGNRLGDLDKKLRDNGNRAIPHGTCPSVGIGGHAMVGGLGPMSRMWGSTLDHVLSVQVVTADGSVKTASPYENSDLFWALRGAGASFGIITQFTVQTHPAPGNIVQFTYKLSFGRQSQMAPKFAACQALAGDPKLDRRFSTLFIAEPLGALIKGTFYGTEAEYHATGIAARLPSGGTLELELLNWVGSLAHIFEFMALALGGIPSAFYSKSLALREQDMLNRTTINELFQYIRGAVTDTPMDTTAFPHRDKLIIYQSYVVGVPSLSKTMREFAEGVHNRIRRGAPNANSTYAGYVDRTLSRKAAQEFYWSSQLPRLREVKKIWDPDDVFHNPQSVDPAE</sequence>
<keyword evidence="3" id="KW-0274">FAD</keyword>
<dbReference type="GO" id="GO:0071949">
    <property type="term" value="F:FAD binding"/>
    <property type="evidence" value="ECO:0007669"/>
    <property type="project" value="InterPro"/>
</dbReference>
<dbReference type="InterPro" id="IPR036318">
    <property type="entry name" value="FAD-bd_PCMH-like_sf"/>
</dbReference>
<evidence type="ECO:0000256" key="1">
    <source>
        <dbReference type="ARBA" id="ARBA00005466"/>
    </source>
</evidence>
<keyword evidence="4" id="KW-0560">Oxidoreductase</keyword>
<dbReference type="Pfam" id="PF08031">
    <property type="entry name" value="BBE"/>
    <property type="match status" value="1"/>
</dbReference>
<evidence type="ECO:0000313" key="6">
    <source>
        <dbReference type="EMBL" id="KAJ6439007.1"/>
    </source>
</evidence>
<reference evidence="6" key="1">
    <citation type="submission" date="2023-01" db="EMBL/GenBank/DDBJ databases">
        <title>The growth and conidiation of Purpureocillium lavendulum are regulated by nitrogen source and histone H3K14 acetylation.</title>
        <authorList>
            <person name="Tang P."/>
            <person name="Han J."/>
            <person name="Zhang C."/>
            <person name="Tang P."/>
            <person name="Qi F."/>
            <person name="Zhang K."/>
            <person name="Liang L."/>
        </authorList>
    </citation>
    <scope>NUCLEOTIDE SEQUENCE</scope>
    <source>
        <strain evidence="6">YMF1.00683</strain>
    </source>
</reference>
<dbReference type="InterPro" id="IPR006094">
    <property type="entry name" value="Oxid_FAD_bind_N"/>
</dbReference>
<comment type="caution">
    <text evidence="6">The sequence shown here is derived from an EMBL/GenBank/DDBJ whole genome shotgun (WGS) entry which is preliminary data.</text>
</comment>
<evidence type="ECO:0000313" key="7">
    <source>
        <dbReference type="Proteomes" id="UP001163105"/>
    </source>
</evidence>
<dbReference type="AlphaFoldDB" id="A0AB34FKM3"/>
<comment type="similarity">
    <text evidence="1">Belongs to the oxygen-dependent FAD-linked oxidoreductase family.</text>
</comment>
<evidence type="ECO:0000256" key="2">
    <source>
        <dbReference type="ARBA" id="ARBA00022630"/>
    </source>
</evidence>
<dbReference type="Gene3D" id="3.40.462.20">
    <property type="match status" value="1"/>
</dbReference>
<dbReference type="EMBL" id="JAQHRD010000007">
    <property type="protein sequence ID" value="KAJ6439007.1"/>
    <property type="molecule type" value="Genomic_DNA"/>
</dbReference>
<dbReference type="Proteomes" id="UP001163105">
    <property type="component" value="Unassembled WGS sequence"/>
</dbReference>
<name>A0AB34FKM3_9HYPO</name>
<gene>
    <name evidence="6" type="ORF">O9K51_08410</name>
</gene>
<dbReference type="InterPro" id="IPR006093">
    <property type="entry name" value="Oxy_OxRdtase_FAD_BS"/>
</dbReference>
<dbReference type="InterPro" id="IPR012951">
    <property type="entry name" value="BBE"/>
</dbReference>
<protein>
    <submittedName>
        <fullName evidence="6">6-hydroxy-D-nicotine oxidase</fullName>
    </submittedName>
</protein>
<dbReference type="InterPro" id="IPR050416">
    <property type="entry name" value="FAD-linked_Oxidoreductase"/>
</dbReference>
<organism evidence="6 7">
    <name type="scientific">Purpureocillium lavendulum</name>
    <dbReference type="NCBI Taxonomy" id="1247861"/>
    <lineage>
        <taxon>Eukaryota</taxon>
        <taxon>Fungi</taxon>
        <taxon>Dikarya</taxon>
        <taxon>Ascomycota</taxon>
        <taxon>Pezizomycotina</taxon>
        <taxon>Sordariomycetes</taxon>
        <taxon>Hypocreomycetidae</taxon>
        <taxon>Hypocreales</taxon>
        <taxon>Ophiocordycipitaceae</taxon>
        <taxon>Purpureocillium</taxon>
    </lineage>
</organism>
<dbReference type="PANTHER" id="PTHR42973">
    <property type="entry name" value="BINDING OXIDOREDUCTASE, PUTATIVE (AFU_ORTHOLOGUE AFUA_1G17690)-RELATED"/>
    <property type="match status" value="1"/>
</dbReference>
<dbReference type="InterPro" id="IPR016169">
    <property type="entry name" value="FAD-bd_PCMH_sub2"/>
</dbReference>
<dbReference type="InterPro" id="IPR016166">
    <property type="entry name" value="FAD-bd_PCMH"/>
</dbReference>
<keyword evidence="2" id="KW-0285">Flavoprotein</keyword>
<dbReference type="GO" id="GO:0016491">
    <property type="term" value="F:oxidoreductase activity"/>
    <property type="evidence" value="ECO:0007669"/>
    <property type="project" value="UniProtKB-KW"/>
</dbReference>
<dbReference type="Pfam" id="PF01565">
    <property type="entry name" value="FAD_binding_4"/>
    <property type="match status" value="1"/>
</dbReference>
<dbReference type="PROSITE" id="PS00862">
    <property type="entry name" value="OX2_COVAL_FAD"/>
    <property type="match status" value="1"/>
</dbReference>
<evidence type="ECO:0000256" key="4">
    <source>
        <dbReference type="ARBA" id="ARBA00023002"/>
    </source>
</evidence>
<dbReference type="PANTHER" id="PTHR42973:SF17">
    <property type="entry name" value="OXIDASE, PUTATIVE (AFU_ORTHOLOGUE AFUA_6G14340)-RELATED"/>
    <property type="match status" value="1"/>
</dbReference>
<dbReference type="PROSITE" id="PS51387">
    <property type="entry name" value="FAD_PCMH"/>
    <property type="match status" value="1"/>
</dbReference>
<dbReference type="SUPFAM" id="SSF56176">
    <property type="entry name" value="FAD-binding/transporter-associated domain-like"/>
    <property type="match status" value="1"/>
</dbReference>
<dbReference type="Gene3D" id="3.30.465.10">
    <property type="match status" value="1"/>
</dbReference>
<evidence type="ECO:0000259" key="5">
    <source>
        <dbReference type="PROSITE" id="PS51387"/>
    </source>
</evidence>
<evidence type="ECO:0000256" key="3">
    <source>
        <dbReference type="ARBA" id="ARBA00022827"/>
    </source>
</evidence>
<keyword evidence="7" id="KW-1185">Reference proteome</keyword>
<feature type="domain" description="FAD-binding PCMH-type" evidence="5">
    <location>
        <begin position="44"/>
        <end position="217"/>
    </location>
</feature>
<proteinExistence type="inferred from homology"/>